<dbReference type="Pfam" id="PF00589">
    <property type="entry name" value="Phage_integrase"/>
    <property type="match status" value="1"/>
</dbReference>
<proteinExistence type="predicted"/>
<dbReference type="GO" id="GO:0003677">
    <property type="term" value="F:DNA binding"/>
    <property type="evidence" value="ECO:0007669"/>
    <property type="project" value="InterPro"/>
</dbReference>
<dbReference type="Gene3D" id="1.10.443.10">
    <property type="entry name" value="Intergrase catalytic core"/>
    <property type="match status" value="1"/>
</dbReference>
<dbReference type="OrthoDB" id="2437342at2759"/>
<keyword evidence="5" id="KW-1185">Reference proteome</keyword>
<accession>A0A9N9DM12</accession>
<dbReference type="InterPro" id="IPR013762">
    <property type="entry name" value="Integrase-like_cat_sf"/>
</dbReference>
<comment type="caution">
    <text evidence="4">The sequence shown here is derived from an EMBL/GenBank/DDBJ whole genome shotgun (WGS) entry which is preliminary data.</text>
</comment>
<dbReference type="EMBL" id="CAJVPI010002437">
    <property type="protein sequence ID" value="CAG8643362.1"/>
    <property type="molecule type" value="Genomic_DNA"/>
</dbReference>
<dbReference type="AlphaFoldDB" id="A0A9N9DM12"/>
<evidence type="ECO:0000259" key="3">
    <source>
        <dbReference type="PROSITE" id="PS51898"/>
    </source>
</evidence>
<keyword evidence="2" id="KW-0175">Coiled coil</keyword>
<dbReference type="PROSITE" id="PS51898">
    <property type="entry name" value="TYR_RECOMBINASE"/>
    <property type="match status" value="1"/>
</dbReference>
<dbReference type="GO" id="GO:0015074">
    <property type="term" value="P:DNA integration"/>
    <property type="evidence" value="ECO:0007669"/>
    <property type="project" value="InterPro"/>
</dbReference>
<evidence type="ECO:0000313" key="5">
    <source>
        <dbReference type="Proteomes" id="UP000789739"/>
    </source>
</evidence>
<evidence type="ECO:0000256" key="2">
    <source>
        <dbReference type="SAM" id="Coils"/>
    </source>
</evidence>
<keyword evidence="1" id="KW-0233">DNA recombination</keyword>
<evidence type="ECO:0000256" key="1">
    <source>
        <dbReference type="ARBA" id="ARBA00023172"/>
    </source>
</evidence>
<gene>
    <name evidence="4" type="ORF">PBRASI_LOCUS9892</name>
</gene>
<sequence length="487" mass="56996">ITEKRQKKPSPSNQVEGKKYDDYFYQLKVSIENKEVNKLFVFKNSLAIEKVWQDIEASEYIDKRLNRYEPATLHLELSALTCFAKFRKIEMEWEEVAKLLPHRTQKFFSTINPSELKQLKQARYEKNDWIYQRNNLIFDFLFYTGGKALDTSSIEKFITRRTKLAGIKKAISPHTFRRSFATFFNSRKVKLTTIQKLLGHNKLETTANYIHNSREELYADYKNKVRLSQKRAKQRELKKLGRDKEQIITELIRLGLRKPLGQDKIRAGIEKKVRTDLEVETPKTDIGSGQVGTGQDKLGQDTDKQIEVETKKEVGTINCENEVLSSFYHTGTNLEDFPFELDLEESDFDDELNFLDNLANEPTAQSEKILQLKLQLTNKDEENEKLKKQLVHSQQIINDLQNKNNPPIQIITKQENINKNQEDFKAEQLSPLKPKIVIEKELKTIQSELFKLPLEQKTNLVYDDKVAEQEFKSLLNSTWHPGKKDEY</sequence>
<dbReference type="InterPro" id="IPR011010">
    <property type="entry name" value="DNA_brk_join_enz"/>
</dbReference>
<reference evidence="4" key="1">
    <citation type="submission" date="2021-06" db="EMBL/GenBank/DDBJ databases">
        <authorList>
            <person name="Kallberg Y."/>
            <person name="Tangrot J."/>
            <person name="Rosling A."/>
        </authorList>
    </citation>
    <scope>NUCLEOTIDE SEQUENCE</scope>
    <source>
        <strain evidence="4">BR232B</strain>
    </source>
</reference>
<dbReference type="SUPFAM" id="SSF56349">
    <property type="entry name" value="DNA breaking-rejoining enzymes"/>
    <property type="match status" value="1"/>
</dbReference>
<feature type="non-terminal residue" evidence="4">
    <location>
        <position position="487"/>
    </location>
</feature>
<name>A0A9N9DM12_9GLOM</name>
<protein>
    <submittedName>
        <fullName evidence="4">3238_t:CDS:1</fullName>
    </submittedName>
</protein>
<organism evidence="4 5">
    <name type="scientific">Paraglomus brasilianum</name>
    <dbReference type="NCBI Taxonomy" id="144538"/>
    <lineage>
        <taxon>Eukaryota</taxon>
        <taxon>Fungi</taxon>
        <taxon>Fungi incertae sedis</taxon>
        <taxon>Mucoromycota</taxon>
        <taxon>Glomeromycotina</taxon>
        <taxon>Glomeromycetes</taxon>
        <taxon>Paraglomerales</taxon>
        <taxon>Paraglomeraceae</taxon>
        <taxon>Paraglomus</taxon>
    </lineage>
</organism>
<dbReference type="GO" id="GO:0006310">
    <property type="term" value="P:DNA recombination"/>
    <property type="evidence" value="ECO:0007669"/>
    <property type="project" value="UniProtKB-KW"/>
</dbReference>
<dbReference type="InterPro" id="IPR002104">
    <property type="entry name" value="Integrase_catalytic"/>
</dbReference>
<feature type="domain" description="Tyr recombinase" evidence="3">
    <location>
        <begin position="41"/>
        <end position="222"/>
    </location>
</feature>
<dbReference type="Proteomes" id="UP000789739">
    <property type="component" value="Unassembled WGS sequence"/>
</dbReference>
<evidence type="ECO:0000313" key="4">
    <source>
        <dbReference type="EMBL" id="CAG8643362.1"/>
    </source>
</evidence>
<feature type="coiled-coil region" evidence="2">
    <location>
        <begin position="369"/>
        <end position="403"/>
    </location>
</feature>